<reference evidence="4 5" key="1">
    <citation type="submission" date="2020-07" db="EMBL/GenBank/DDBJ databases">
        <title>Sequencing the genomes of 1000 actinobacteria strains.</title>
        <authorList>
            <person name="Klenk H.-P."/>
        </authorList>
    </citation>
    <scope>NUCLEOTIDE SEQUENCE [LARGE SCALE GENOMIC DNA]</scope>
    <source>
        <strain evidence="4 5">DSM 23819</strain>
    </source>
</reference>
<keyword evidence="1 4" id="KW-0808">Transferase</keyword>
<feature type="domain" description="N-acetyltransferase" evidence="3">
    <location>
        <begin position="31"/>
        <end position="184"/>
    </location>
</feature>
<keyword evidence="2" id="KW-0012">Acyltransferase</keyword>
<dbReference type="CDD" id="cd04301">
    <property type="entry name" value="NAT_SF"/>
    <property type="match status" value="1"/>
</dbReference>
<dbReference type="RefSeq" id="WP_343047750.1">
    <property type="nucleotide sequence ID" value="NZ_JACCAA010000001.1"/>
</dbReference>
<evidence type="ECO:0000256" key="1">
    <source>
        <dbReference type="ARBA" id="ARBA00022679"/>
    </source>
</evidence>
<evidence type="ECO:0000256" key="2">
    <source>
        <dbReference type="ARBA" id="ARBA00023315"/>
    </source>
</evidence>
<organism evidence="4 5">
    <name type="scientific">Nocardioides daedukensis</name>
    <dbReference type="NCBI Taxonomy" id="634462"/>
    <lineage>
        <taxon>Bacteria</taxon>
        <taxon>Bacillati</taxon>
        <taxon>Actinomycetota</taxon>
        <taxon>Actinomycetes</taxon>
        <taxon>Propionibacteriales</taxon>
        <taxon>Nocardioidaceae</taxon>
        <taxon>Nocardioides</taxon>
    </lineage>
</organism>
<accession>A0A7Y9RY11</accession>
<dbReference type="PANTHER" id="PTHR43877:SF2">
    <property type="entry name" value="AMINOALKYLPHOSPHONATE N-ACETYLTRANSFERASE-RELATED"/>
    <property type="match status" value="1"/>
</dbReference>
<dbReference type="InterPro" id="IPR050832">
    <property type="entry name" value="Bact_Acetyltransf"/>
</dbReference>
<sequence length="184" mass="20575">MPSPDLPIGQLDADHLRPDLRPDLRNGHLRIDRVPFTHPDAVRLIEEVQQEYTRLYGTPDDTPLDQTMFDAPMGAFFVGYVDGEPAASGAWRRREDVSAFETTNTAEIKRMYVAARARRTGLARAMLAHLERTASEAGAEVSILETGIKQPEAIALYESSGYQRIAGFGHYRDSPLSRCFGKRL</sequence>
<keyword evidence="5" id="KW-1185">Reference proteome</keyword>
<dbReference type="EMBL" id="JACCAA010000001">
    <property type="protein sequence ID" value="NYG58777.1"/>
    <property type="molecule type" value="Genomic_DNA"/>
</dbReference>
<dbReference type="InterPro" id="IPR016181">
    <property type="entry name" value="Acyl_CoA_acyltransferase"/>
</dbReference>
<comment type="caution">
    <text evidence="4">The sequence shown here is derived from an EMBL/GenBank/DDBJ whole genome shotgun (WGS) entry which is preliminary data.</text>
</comment>
<evidence type="ECO:0000313" key="4">
    <source>
        <dbReference type="EMBL" id="NYG58777.1"/>
    </source>
</evidence>
<dbReference type="Pfam" id="PF00583">
    <property type="entry name" value="Acetyltransf_1"/>
    <property type="match status" value="1"/>
</dbReference>
<dbReference type="SUPFAM" id="SSF55729">
    <property type="entry name" value="Acyl-CoA N-acyltransferases (Nat)"/>
    <property type="match status" value="1"/>
</dbReference>
<dbReference type="AlphaFoldDB" id="A0A7Y9RY11"/>
<evidence type="ECO:0000259" key="3">
    <source>
        <dbReference type="PROSITE" id="PS51186"/>
    </source>
</evidence>
<proteinExistence type="predicted"/>
<evidence type="ECO:0000313" key="5">
    <source>
        <dbReference type="Proteomes" id="UP000540656"/>
    </source>
</evidence>
<dbReference type="PANTHER" id="PTHR43877">
    <property type="entry name" value="AMINOALKYLPHOSPHONATE N-ACETYLTRANSFERASE-RELATED-RELATED"/>
    <property type="match status" value="1"/>
</dbReference>
<gene>
    <name evidence="4" type="ORF">BJ980_001700</name>
</gene>
<dbReference type="PROSITE" id="PS51186">
    <property type="entry name" value="GNAT"/>
    <property type="match status" value="1"/>
</dbReference>
<dbReference type="Gene3D" id="3.40.630.30">
    <property type="match status" value="1"/>
</dbReference>
<name>A0A7Y9RY11_9ACTN</name>
<dbReference type="GO" id="GO:0016747">
    <property type="term" value="F:acyltransferase activity, transferring groups other than amino-acyl groups"/>
    <property type="evidence" value="ECO:0007669"/>
    <property type="project" value="InterPro"/>
</dbReference>
<protein>
    <submittedName>
        <fullName evidence="4">GNAT superfamily N-acetyltransferase</fullName>
    </submittedName>
</protein>
<dbReference type="InterPro" id="IPR000182">
    <property type="entry name" value="GNAT_dom"/>
</dbReference>
<dbReference type="Proteomes" id="UP000540656">
    <property type="component" value="Unassembled WGS sequence"/>
</dbReference>